<name>A0A0S4J666_BODSA</name>
<dbReference type="AlphaFoldDB" id="A0A0S4J666"/>
<feature type="transmembrane region" description="Helical" evidence="2">
    <location>
        <begin position="12"/>
        <end position="31"/>
    </location>
</feature>
<dbReference type="InterPro" id="IPR013830">
    <property type="entry name" value="SGNH_hydro"/>
</dbReference>
<dbReference type="Proteomes" id="UP000051952">
    <property type="component" value="Unassembled WGS sequence"/>
</dbReference>
<dbReference type="InterPro" id="IPR051532">
    <property type="entry name" value="Ester_Hydrolysis_Enzymes"/>
</dbReference>
<keyword evidence="2" id="KW-0472">Membrane</keyword>
<feature type="domain" description="SGNH hydrolase-type esterase" evidence="3">
    <location>
        <begin position="142"/>
        <end position="367"/>
    </location>
</feature>
<evidence type="ECO:0000256" key="2">
    <source>
        <dbReference type="SAM" id="Phobius"/>
    </source>
</evidence>
<accession>A0A0S4J666</accession>
<keyword evidence="2" id="KW-1133">Transmembrane helix</keyword>
<protein>
    <submittedName>
        <fullName evidence="4">Lipase-like, putative</fullName>
    </submittedName>
</protein>
<gene>
    <name evidence="4" type="ORF">BSAL_82490</name>
</gene>
<evidence type="ECO:0000256" key="1">
    <source>
        <dbReference type="SAM" id="MobiDB-lite"/>
    </source>
</evidence>
<feature type="compositionally biased region" description="Polar residues" evidence="1">
    <location>
        <begin position="75"/>
        <end position="84"/>
    </location>
</feature>
<dbReference type="VEuPathDB" id="TriTrypDB:BSAL_82490"/>
<evidence type="ECO:0000313" key="4">
    <source>
        <dbReference type="EMBL" id="CUG64330.1"/>
    </source>
</evidence>
<dbReference type="Pfam" id="PF13472">
    <property type="entry name" value="Lipase_GDSL_2"/>
    <property type="match status" value="1"/>
</dbReference>
<evidence type="ECO:0000313" key="5">
    <source>
        <dbReference type="Proteomes" id="UP000051952"/>
    </source>
</evidence>
<dbReference type="PANTHER" id="PTHR30383:SF29">
    <property type="entry name" value="SGNH HYDROLASE-TYPE ESTERASE DOMAIN-CONTAINING PROTEIN"/>
    <property type="match status" value="1"/>
</dbReference>
<dbReference type="Gene3D" id="3.40.50.1110">
    <property type="entry name" value="SGNH hydrolase"/>
    <property type="match status" value="1"/>
</dbReference>
<feature type="region of interest" description="Disordered" evidence="1">
    <location>
        <begin position="39"/>
        <end position="113"/>
    </location>
</feature>
<reference evidence="5" key="1">
    <citation type="submission" date="2015-09" db="EMBL/GenBank/DDBJ databases">
        <authorList>
            <consortium name="Pathogen Informatics"/>
        </authorList>
    </citation>
    <scope>NUCLEOTIDE SEQUENCE [LARGE SCALE GENOMIC DNA]</scope>
    <source>
        <strain evidence="5">Lake Konstanz</strain>
    </source>
</reference>
<dbReference type="InterPro" id="IPR036514">
    <property type="entry name" value="SGNH_hydro_sf"/>
</dbReference>
<proteinExistence type="predicted"/>
<keyword evidence="5" id="KW-1185">Reference proteome</keyword>
<dbReference type="SUPFAM" id="SSF52266">
    <property type="entry name" value="SGNH hydrolase"/>
    <property type="match status" value="1"/>
</dbReference>
<dbReference type="PANTHER" id="PTHR30383">
    <property type="entry name" value="THIOESTERASE 1/PROTEASE 1/LYSOPHOSPHOLIPASE L1"/>
    <property type="match status" value="1"/>
</dbReference>
<evidence type="ECO:0000259" key="3">
    <source>
        <dbReference type="Pfam" id="PF13472"/>
    </source>
</evidence>
<dbReference type="EMBL" id="CYKH01000911">
    <property type="protein sequence ID" value="CUG64330.1"/>
    <property type="molecule type" value="Genomic_DNA"/>
</dbReference>
<organism evidence="4 5">
    <name type="scientific">Bodo saltans</name>
    <name type="common">Flagellated protozoan</name>
    <dbReference type="NCBI Taxonomy" id="75058"/>
    <lineage>
        <taxon>Eukaryota</taxon>
        <taxon>Discoba</taxon>
        <taxon>Euglenozoa</taxon>
        <taxon>Kinetoplastea</taxon>
        <taxon>Metakinetoplastina</taxon>
        <taxon>Eubodonida</taxon>
        <taxon>Bodonidae</taxon>
        <taxon>Bodo</taxon>
    </lineage>
</organism>
<keyword evidence="2" id="KW-0812">Transmembrane</keyword>
<sequence length="419" mass="46664">MSGSTFSGHRLIWMFGALLGAMTLSITVSVGPTVESLPDEVEVRGAPSARSTPVDAGQDSQTIIASVSPAKRKPQPTNAPATSQMHDDDLVTTPAPRGRQRKSRHSNVREPLNNHSNFVWSTQDACLTRRNPKERQRLRVLCLGDSITYGNGSHTRLARREPGGNYPLMLRVDEGLKSILCPDTRIEVVNLGWNGCSVQDGKRCYRNTLAYRSALRRMRTADVVVFILGTNDSKDYNWRGSDAFEEALFQYMEEIMDAGHPKLEVILAAPPPVYPNPIHFSQATSQTPQTFTAFKIRMDRVRNEIRDSVTAVAEDLGITFLDLYSSVLSSIPELDEAGMRMERGEASADDAALVKRYFHDGVHPYSPTHEIVTSAVRDAIVWALNQTNVTRVSTNDEQWWYESFSSNGASRLRVLLSHT</sequence>